<reference evidence="2" key="1">
    <citation type="submission" date="2020-07" db="EMBL/GenBank/DDBJ databases">
        <authorList>
            <person name="Camacho E."/>
        </authorList>
    </citation>
    <scope>NUCLEOTIDE SEQUENCE</scope>
    <source>
        <strain evidence="2">MPO218</strain>
    </source>
</reference>
<evidence type="ECO:0000259" key="1">
    <source>
        <dbReference type="Pfam" id="PF12680"/>
    </source>
</evidence>
<organism evidence="2 3">
    <name type="scientific">Rhizorhabdus wittichii</name>
    <dbReference type="NCBI Taxonomy" id="160791"/>
    <lineage>
        <taxon>Bacteria</taxon>
        <taxon>Pseudomonadati</taxon>
        <taxon>Pseudomonadota</taxon>
        <taxon>Alphaproteobacteria</taxon>
        <taxon>Sphingomonadales</taxon>
        <taxon>Sphingomonadaceae</taxon>
        <taxon>Rhizorhabdus</taxon>
    </lineage>
</organism>
<dbReference type="Gene3D" id="3.10.450.50">
    <property type="match status" value="1"/>
</dbReference>
<gene>
    <name evidence="2" type="ORF">HRJ34_25195</name>
</gene>
<dbReference type="InterPro" id="IPR032710">
    <property type="entry name" value="NTF2-like_dom_sf"/>
</dbReference>
<dbReference type="EMBL" id="CP059319">
    <property type="protein sequence ID" value="QTH21570.1"/>
    <property type="molecule type" value="Genomic_DNA"/>
</dbReference>
<reference evidence="2" key="2">
    <citation type="submission" date="2021-04" db="EMBL/GenBank/DDBJ databases">
        <title>Isolation and genomic analysis of the ibuprofen-degrading bacterium Sphingomonas strain MPO218.</title>
        <authorList>
            <person name="Aulestia M."/>
            <person name="Flores A."/>
            <person name="Mangas E.L."/>
            <person name="Perez-Pulido A.J."/>
            <person name="Santero E."/>
            <person name="Camacho E.M."/>
        </authorList>
    </citation>
    <scope>NUCLEOTIDE SEQUENCE</scope>
    <source>
        <strain evidence="2">MPO218</strain>
    </source>
</reference>
<proteinExistence type="predicted"/>
<dbReference type="RefSeq" id="WP_208632787.1">
    <property type="nucleotide sequence ID" value="NZ_CP059319.1"/>
</dbReference>
<protein>
    <submittedName>
        <fullName evidence="2">Nuclear transport factor 2 family protein</fullName>
    </submittedName>
</protein>
<sequence length="152" mass="17194">MNDSSAALSEILTKLARLVEQRDATIIADIFHEGAEYHDLFYGVFRGHEDIFHMITDRFHRDGEDFKWIFRDPVGTEEIGYAWYDFSYASKLDGLEGCRTVLTGAALVRLHGGRILSYREFGNSGATLAKLGASDDLILKHVRRRADELALV</sequence>
<dbReference type="Proteomes" id="UP000664914">
    <property type="component" value="Chromosome"/>
</dbReference>
<dbReference type="SUPFAM" id="SSF54427">
    <property type="entry name" value="NTF2-like"/>
    <property type="match status" value="1"/>
</dbReference>
<feature type="domain" description="SnoaL-like" evidence="1">
    <location>
        <begin position="15"/>
        <end position="117"/>
    </location>
</feature>
<evidence type="ECO:0000313" key="2">
    <source>
        <dbReference type="EMBL" id="QTH21570.1"/>
    </source>
</evidence>
<evidence type="ECO:0000313" key="3">
    <source>
        <dbReference type="Proteomes" id="UP000664914"/>
    </source>
</evidence>
<dbReference type="Pfam" id="PF12680">
    <property type="entry name" value="SnoaL_2"/>
    <property type="match status" value="1"/>
</dbReference>
<dbReference type="InterPro" id="IPR037401">
    <property type="entry name" value="SnoaL-like"/>
</dbReference>
<dbReference type="AlphaFoldDB" id="A0A975HDN4"/>
<accession>A0A975HDN4</accession>
<name>A0A975HDN4_9SPHN</name>